<protein>
    <submittedName>
        <fullName evidence="1">Uncharacterized protein</fullName>
    </submittedName>
</protein>
<evidence type="ECO:0000313" key="2">
    <source>
        <dbReference type="Proteomes" id="UP000003786"/>
    </source>
</evidence>
<proteinExistence type="predicted"/>
<dbReference type="AlphaFoldDB" id="J4DA35"/>
<dbReference type="GeneID" id="20716231"/>
<dbReference type="Proteomes" id="UP000003786">
    <property type="component" value="Chromosome 4"/>
</dbReference>
<evidence type="ECO:0000313" key="1">
    <source>
        <dbReference type="EMBL" id="BAM41755.1"/>
    </source>
</evidence>
<gene>
    <name evidence="1" type="ORF">TOT_040000137</name>
</gene>
<dbReference type="KEGG" id="tot:TOT_040000137"/>
<organism evidence="1 2">
    <name type="scientific">Theileria orientalis strain Shintoku</name>
    <dbReference type="NCBI Taxonomy" id="869250"/>
    <lineage>
        <taxon>Eukaryota</taxon>
        <taxon>Sar</taxon>
        <taxon>Alveolata</taxon>
        <taxon>Apicomplexa</taxon>
        <taxon>Aconoidasida</taxon>
        <taxon>Piroplasmida</taxon>
        <taxon>Theileriidae</taxon>
        <taxon>Theileria</taxon>
    </lineage>
</organism>
<name>J4DA35_THEOR</name>
<reference evidence="1 2" key="1">
    <citation type="journal article" date="2012" name="MBio">
        <title>Comparative genome analysis of three eukaryotic parasites with differing abilities to transform leukocytes reveals key mediators of Theileria-induced leukocyte transformation.</title>
        <authorList>
            <person name="Hayashida K."/>
            <person name="Hara Y."/>
            <person name="Abe T."/>
            <person name="Yamasaki C."/>
            <person name="Toyoda A."/>
            <person name="Kosuge T."/>
            <person name="Suzuki Y."/>
            <person name="Sato Y."/>
            <person name="Kawashima S."/>
            <person name="Katayama T."/>
            <person name="Wakaguri H."/>
            <person name="Inoue N."/>
            <person name="Homma K."/>
            <person name="Tada-Umezaki M."/>
            <person name="Yagi Y."/>
            <person name="Fujii Y."/>
            <person name="Habara T."/>
            <person name="Kanehisa M."/>
            <person name="Watanabe H."/>
            <person name="Ito K."/>
            <person name="Gojobori T."/>
            <person name="Sugawara H."/>
            <person name="Imanishi T."/>
            <person name="Weir W."/>
            <person name="Gardner M."/>
            <person name="Pain A."/>
            <person name="Shiels B."/>
            <person name="Hattori M."/>
            <person name="Nene V."/>
            <person name="Sugimoto C."/>
        </authorList>
    </citation>
    <scope>NUCLEOTIDE SEQUENCE [LARGE SCALE GENOMIC DNA]</scope>
    <source>
        <strain evidence="1 2">Shintoku</strain>
    </source>
</reference>
<dbReference type="RefSeq" id="XP_009692056.1">
    <property type="nucleotide sequence ID" value="XM_009693761.1"/>
</dbReference>
<dbReference type="EMBL" id="AP011949">
    <property type="protein sequence ID" value="BAM41755.1"/>
    <property type="molecule type" value="Genomic_DNA"/>
</dbReference>
<keyword evidence="2" id="KW-1185">Reference proteome</keyword>
<sequence>MPIRCFENKFDLINILSLKCQNCILTHVTHLGNNGSQYKHQNHKTQNIIYQPKPTV</sequence>
<accession>J4DA35</accession>
<dbReference type="VEuPathDB" id="PiroplasmaDB:TOT_040000137"/>